<gene>
    <name evidence="2" type="ORF">ACJRO7_029067</name>
</gene>
<dbReference type="EMBL" id="JBJKBG010000007">
    <property type="protein sequence ID" value="KAL3732341.1"/>
    <property type="molecule type" value="Genomic_DNA"/>
</dbReference>
<sequence length="96" mass="10540">MGNVLSGKGRKGDDGRTGASSCTGMRVKNNGWPHHHRGPAPRNGMSVLSRECHASMFLWSKEDQVSEPNLGSALAGDWRLEPSHEMLREDVILEKS</sequence>
<dbReference type="AlphaFoldDB" id="A0ABD3K6L6"/>
<proteinExistence type="predicted"/>
<name>A0ABD3K6L6_EUCGL</name>
<accession>A0ABD3K6L6</accession>
<keyword evidence="3" id="KW-1185">Reference proteome</keyword>
<dbReference type="Proteomes" id="UP001634007">
    <property type="component" value="Unassembled WGS sequence"/>
</dbReference>
<protein>
    <submittedName>
        <fullName evidence="2">Uncharacterized protein</fullName>
    </submittedName>
</protein>
<evidence type="ECO:0000313" key="2">
    <source>
        <dbReference type="EMBL" id="KAL3732341.1"/>
    </source>
</evidence>
<evidence type="ECO:0000256" key="1">
    <source>
        <dbReference type="SAM" id="MobiDB-lite"/>
    </source>
</evidence>
<comment type="caution">
    <text evidence="2">The sequence shown here is derived from an EMBL/GenBank/DDBJ whole genome shotgun (WGS) entry which is preliminary data.</text>
</comment>
<reference evidence="2 3" key="1">
    <citation type="submission" date="2024-11" db="EMBL/GenBank/DDBJ databases">
        <title>Chromosome-level genome assembly of Eucalyptus globulus Labill. provides insights into its genome evolution.</title>
        <authorList>
            <person name="Li X."/>
        </authorList>
    </citation>
    <scope>NUCLEOTIDE SEQUENCE [LARGE SCALE GENOMIC DNA]</scope>
    <source>
        <strain evidence="2">CL2024</strain>
        <tissue evidence="2">Fresh tender leaves</tissue>
    </source>
</reference>
<feature type="region of interest" description="Disordered" evidence="1">
    <location>
        <begin position="1"/>
        <end position="45"/>
    </location>
</feature>
<organism evidence="2 3">
    <name type="scientific">Eucalyptus globulus</name>
    <name type="common">Tasmanian blue gum</name>
    <dbReference type="NCBI Taxonomy" id="34317"/>
    <lineage>
        <taxon>Eukaryota</taxon>
        <taxon>Viridiplantae</taxon>
        <taxon>Streptophyta</taxon>
        <taxon>Embryophyta</taxon>
        <taxon>Tracheophyta</taxon>
        <taxon>Spermatophyta</taxon>
        <taxon>Magnoliopsida</taxon>
        <taxon>eudicotyledons</taxon>
        <taxon>Gunneridae</taxon>
        <taxon>Pentapetalae</taxon>
        <taxon>rosids</taxon>
        <taxon>malvids</taxon>
        <taxon>Myrtales</taxon>
        <taxon>Myrtaceae</taxon>
        <taxon>Myrtoideae</taxon>
        <taxon>Eucalypteae</taxon>
        <taxon>Eucalyptus</taxon>
    </lineage>
</organism>
<evidence type="ECO:0000313" key="3">
    <source>
        <dbReference type="Proteomes" id="UP001634007"/>
    </source>
</evidence>